<evidence type="ECO:0000313" key="3">
    <source>
        <dbReference type="Proteomes" id="UP000441585"/>
    </source>
</evidence>
<gene>
    <name evidence="2" type="ORF">GJU41_05925</name>
</gene>
<name>A0A6I2M839_9BACI</name>
<protein>
    <recommendedName>
        <fullName evidence="4">YlaF family protein</fullName>
    </recommendedName>
</protein>
<sequence>MKSGKWIFFLLAFIAAGSMVSVGIAVGERSILGIVISILALIAAMGFGFATKKKMRDKGIL</sequence>
<keyword evidence="3" id="KW-1185">Reference proteome</keyword>
<evidence type="ECO:0000313" key="2">
    <source>
        <dbReference type="EMBL" id="MRX53502.1"/>
    </source>
</evidence>
<keyword evidence="1" id="KW-0472">Membrane</keyword>
<accession>A0A6I2M839</accession>
<feature type="transmembrane region" description="Helical" evidence="1">
    <location>
        <begin position="7"/>
        <end position="25"/>
    </location>
</feature>
<dbReference type="InterPro" id="IPR035211">
    <property type="entry name" value="DUF5325"/>
</dbReference>
<proteinExistence type="predicted"/>
<dbReference type="Pfam" id="PF17259">
    <property type="entry name" value="DUF5325"/>
    <property type="match status" value="1"/>
</dbReference>
<reference evidence="2 3" key="1">
    <citation type="submission" date="2019-11" db="EMBL/GenBank/DDBJ databases">
        <title>Bacillus idriensis genome.</title>
        <authorList>
            <person name="Konopka E.N."/>
            <person name="Newman J.D."/>
        </authorList>
    </citation>
    <scope>NUCLEOTIDE SEQUENCE [LARGE SCALE GENOMIC DNA]</scope>
    <source>
        <strain evidence="2 3">DSM 19097</strain>
    </source>
</reference>
<organism evidence="2 3">
    <name type="scientific">Metabacillus idriensis</name>
    <dbReference type="NCBI Taxonomy" id="324768"/>
    <lineage>
        <taxon>Bacteria</taxon>
        <taxon>Bacillati</taxon>
        <taxon>Bacillota</taxon>
        <taxon>Bacilli</taxon>
        <taxon>Bacillales</taxon>
        <taxon>Bacillaceae</taxon>
        <taxon>Metabacillus</taxon>
    </lineage>
</organism>
<dbReference type="RefSeq" id="WP_070879025.1">
    <property type="nucleotide sequence ID" value="NZ_CAJFZX010000003.1"/>
</dbReference>
<evidence type="ECO:0000256" key="1">
    <source>
        <dbReference type="SAM" id="Phobius"/>
    </source>
</evidence>
<dbReference type="AlphaFoldDB" id="A0A6I2M839"/>
<comment type="caution">
    <text evidence="2">The sequence shown here is derived from an EMBL/GenBank/DDBJ whole genome shotgun (WGS) entry which is preliminary data.</text>
</comment>
<keyword evidence="1" id="KW-1133">Transmembrane helix</keyword>
<dbReference type="Proteomes" id="UP000441585">
    <property type="component" value="Unassembled WGS sequence"/>
</dbReference>
<dbReference type="EMBL" id="WKKF01000001">
    <property type="protein sequence ID" value="MRX53502.1"/>
    <property type="molecule type" value="Genomic_DNA"/>
</dbReference>
<feature type="transmembrane region" description="Helical" evidence="1">
    <location>
        <begin position="31"/>
        <end position="50"/>
    </location>
</feature>
<keyword evidence="1" id="KW-0812">Transmembrane</keyword>
<evidence type="ECO:0008006" key="4">
    <source>
        <dbReference type="Google" id="ProtNLM"/>
    </source>
</evidence>